<accession>A0ACD3YAF3</accession>
<evidence type="ECO:0000313" key="2">
    <source>
        <dbReference type="Proteomes" id="UP000829420"/>
    </source>
</evidence>
<reference evidence="1" key="1">
    <citation type="submission" date="2022-03" db="EMBL/GenBank/DDBJ databases">
        <title>ESBL-producing Moellerella wisconsensis and Escherichia marmotae isolated from wild game meat.</title>
        <authorList>
            <person name="Biggel M."/>
        </authorList>
    </citation>
    <scope>NUCLEOTIDE SEQUENCE</scope>
    <source>
        <strain evidence="1">W1</strain>
    </source>
</reference>
<dbReference type="Proteomes" id="UP000829420">
    <property type="component" value="Chromosome"/>
</dbReference>
<protein>
    <submittedName>
        <fullName evidence="1">LamB/YcsF family protein</fullName>
    </submittedName>
</protein>
<gene>
    <name evidence="1" type="ORF">MNY70_06160</name>
</gene>
<proteinExistence type="predicted"/>
<name>A0ACD3YAF3_9GAMM</name>
<dbReference type="EMBL" id="CP093255">
    <property type="protein sequence ID" value="UNH40021.1"/>
    <property type="molecule type" value="Genomic_DNA"/>
</dbReference>
<sequence length="262" mass="27994">MRKRIDLNSDLGESFGQWQMGDDAAMLKIVSSANIACGFHAGSPTGILATLRAAMQNNVVVGAHVAYPDLVGFGRRNMDLSYSELFADVIYQIGALIGLATTAGTDVRYVKPHGALYNTIAQDKRQAMAVIDAMLALDKQLELVVLAGSPLVQWAKDAGLNTVAEAFADRAYHADGRLVSRQQAGAVLHDPQQVAERMVQLVQQGGLMSIEGQFTPIEADSICVHGDSPGAVEMARQLRLALEQQGITVGSFISATIVEEAK</sequence>
<evidence type="ECO:0000313" key="1">
    <source>
        <dbReference type="EMBL" id="UNH40021.1"/>
    </source>
</evidence>
<keyword evidence="2" id="KW-1185">Reference proteome</keyword>
<organism evidence="1 2">
    <name type="scientific">Moellerella wisconsensis</name>
    <dbReference type="NCBI Taxonomy" id="158849"/>
    <lineage>
        <taxon>Bacteria</taxon>
        <taxon>Pseudomonadati</taxon>
        <taxon>Pseudomonadota</taxon>
        <taxon>Gammaproteobacteria</taxon>
        <taxon>Enterobacterales</taxon>
        <taxon>Morganellaceae</taxon>
        <taxon>Moellerella</taxon>
    </lineage>
</organism>